<dbReference type="Proteomes" id="UP000814033">
    <property type="component" value="Unassembled WGS sequence"/>
</dbReference>
<comment type="caution">
    <text evidence="1">The sequence shown here is derived from an EMBL/GenBank/DDBJ whole genome shotgun (WGS) entry which is preliminary data.</text>
</comment>
<protein>
    <submittedName>
        <fullName evidence="1">DHH phosphoesterase</fullName>
    </submittedName>
</protein>
<sequence length="413" mass="44728">MSTTSTDLAHFLHLQKVNYFKAVEQGQVRRQWTIVMGNEAGDLDSLASAVAYAWYATSHLKQLTIPLIQTARADLRLRAENLHALQLAGVPPDRLLTSDDLPSAPAEKFALVDHNVLAASFTGHVVAVVDHHADEGQHLDAKPRIIEVPTGSCSSLVARLFEREWKEGVTPEIARLLFSAVLVDTNGLKPGGKAQAVDRDMAAFLWPRTALGIEGAALHGDAPAEVREVKEVRELNEVLSAKKGSVEHLGARDLLRRDYKEYEHGLPGEPAGTVKVGLATVPRSAKALLKGADEGREFWGACGAWMDERALGVLGVLTTWREDAKFGKRGAGRGRREMLWAVRAAEDAPLPTRLWAGLEGAAELRVKRKDGPGKKFAAVGVPQGVVTRVYEQGNADATRKATAPLVKAIIEGK</sequence>
<accession>A0ACB8RSS0</accession>
<dbReference type="EMBL" id="MU275917">
    <property type="protein sequence ID" value="KAI0046791.1"/>
    <property type="molecule type" value="Genomic_DNA"/>
</dbReference>
<evidence type="ECO:0000313" key="1">
    <source>
        <dbReference type="EMBL" id="KAI0046791.1"/>
    </source>
</evidence>
<evidence type="ECO:0000313" key="2">
    <source>
        <dbReference type="Proteomes" id="UP000814033"/>
    </source>
</evidence>
<gene>
    <name evidence="1" type="ORF">FA95DRAFT_1493434</name>
</gene>
<proteinExistence type="predicted"/>
<name>A0ACB8RSS0_9AGAM</name>
<reference evidence="1" key="2">
    <citation type="journal article" date="2022" name="New Phytol.">
        <title>Evolutionary transition to the ectomycorrhizal habit in the genomes of a hyperdiverse lineage of mushroom-forming fungi.</title>
        <authorList>
            <person name="Looney B."/>
            <person name="Miyauchi S."/>
            <person name="Morin E."/>
            <person name="Drula E."/>
            <person name="Courty P.E."/>
            <person name="Kohler A."/>
            <person name="Kuo A."/>
            <person name="LaButti K."/>
            <person name="Pangilinan J."/>
            <person name="Lipzen A."/>
            <person name="Riley R."/>
            <person name="Andreopoulos W."/>
            <person name="He G."/>
            <person name="Johnson J."/>
            <person name="Nolan M."/>
            <person name="Tritt A."/>
            <person name="Barry K.W."/>
            <person name="Grigoriev I.V."/>
            <person name="Nagy L.G."/>
            <person name="Hibbett D."/>
            <person name="Henrissat B."/>
            <person name="Matheny P.B."/>
            <person name="Labbe J."/>
            <person name="Martin F.M."/>
        </authorList>
    </citation>
    <scope>NUCLEOTIDE SEQUENCE</scope>
    <source>
        <strain evidence="1">FP105234-sp</strain>
    </source>
</reference>
<organism evidence="1 2">
    <name type="scientific">Auriscalpium vulgare</name>
    <dbReference type="NCBI Taxonomy" id="40419"/>
    <lineage>
        <taxon>Eukaryota</taxon>
        <taxon>Fungi</taxon>
        <taxon>Dikarya</taxon>
        <taxon>Basidiomycota</taxon>
        <taxon>Agaricomycotina</taxon>
        <taxon>Agaricomycetes</taxon>
        <taxon>Russulales</taxon>
        <taxon>Auriscalpiaceae</taxon>
        <taxon>Auriscalpium</taxon>
    </lineage>
</organism>
<keyword evidence="2" id="KW-1185">Reference proteome</keyword>
<reference evidence="1" key="1">
    <citation type="submission" date="2021-02" db="EMBL/GenBank/DDBJ databases">
        <authorList>
            <consortium name="DOE Joint Genome Institute"/>
            <person name="Ahrendt S."/>
            <person name="Looney B.P."/>
            <person name="Miyauchi S."/>
            <person name="Morin E."/>
            <person name="Drula E."/>
            <person name="Courty P.E."/>
            <person name="Chicoki N."/>
            <person name="Fauchery L."/>
            <person name="Kohler A."/>
            <person name="Kuo A."/>
            <person name="Labutti K."/>
            <person name="Pangilinan J."/>
            <person name="Lipzen A."/>
            <person name="Riley R."/>
            <person name="Andreopoulos W."/>
            <person name="He G."/>
            <person name="Johnson J."/>
            <person name="Barry K.W."/>
            <person name="Grigoriev I.V."/>
            <person name="Nagy L."/>
            <person name="Hibbett D."/>
            <person name="Henrissat B."/>
            <person name="Matheny P.B."/>
            <person name="Labbe J."/>
            <person name="Martin F."/>
        </authorList>
    </citation>
    <scope>NUCLEOTIDE SEQUENCE</scope>
    <source>
        <strain evidence="1">FP105234-sp</strain>
    </source>
</reference>